<gene>
    <name evidence="8" type="ORF">HNQ65_000055</name>
</gene>
<evidence type="ECO:0000256" key="3">
    <source>
        <dbReference type="ARBA" id="ARBA00022679"/>
    </source>
</evidence>
<dbReference type="InterPro" id="IPR050321">
    <property type="entry name" value="Glycosyltr_2/OpgH_subfam"/>
</dbReference>
<feature type="transmembrane region" description="Helical" evidence="7">
    <location>
        <begin position="6"/>
        <end position="29"/>
    </location>
</feature>
<dbReference type="RefSeq" id="WP_184337265.1">
    <property type="nucleotide sequence ID" value="NZ_JACHIG010000001.1"/>
</dbReference>
<reference evidence="8 9" key="1">
    <citation type="submission" date="2020-08" db="EMBL/GenBank/DDBJ databases">
        <title>Genomic Encyclopedia of Type Strains, Phase IV (KMG-IV): sequencing the most valuable type-strain genomes for metagenomic binning, comparative biology and taxonomic classification.</title>
        <authorList>
            <person name="Goeker M."/>
        </authorList>
    </citation>
    <scope>NUCLEOTIDE SEQUENCE [LARGE SCALE GENOMIC DNA]</scope>
    <source>
        <strain evidence="8 9">DSM 12252</strain>
    </source>
</reference>
<dbReference type="CDD" id="cd06439">
    <property type="entry name" value="CESA_like_1"/>
    <property type="match status" value="1"/>
</dbReference>
<protein>
    <submittedName>
        <fullName evidence="8">Cellulose synthase/poly-beta-1,6-N-acetylglucosamine synthase-like glycosyltransferase</fullName>
    </submittedName>
</protein>
<dbReference type="GO" id="GO:0016020">
    <property type="term" value="C:membrane"/>
    <property type="evidence" value="ECO:0007669"/>
    <property type="project" value="UniProtKB-SubCell"/>
</dbReference>
<comment type="subcellular location">
    <subcellularLocation>
        <location evidence="1">Membrane</location>
        <topology evidence="1">Multi-pass membrane protein</topology>
    </subcellularLocation>
</comment>
<dbReference type="AlphaFoldDB" id="A0A7W8DI45"/>
<feature type="transmembrane region" description="Helical" evidence="7">
    <location>
        <begin position="328"/>
        <end position="347"/>
    </location>
</feature>
<keyword evidence="9" id="KW-1185">Reference proteome</keyword>
<sequence length="392" mass="43504">MIAAAWIILIVSVAAVVHCYVFYPLWWHLLGSRRPMRVRPASQDEKELPYVSVIVAGYNEAGCIARRVENLLQCDYPADRLEIIIASDGSDDGTARLAEQAAAGDARVRVLDFTQRRGKVHVLNEVCPQAQGSVLVLSDANVDFDSDTLRRLVPWFLDDKVACVCGKLIFRPREGEAHTQSEGFYWKLETWLKQHEGGRGVLLGANGANFALRRDLWTGCPPEIVVEDLFIPLRLLMDGWAVVFEPSALAYEELPPALSDEFGRRVRIGAGDYQILARCLALLHPANGLAAWVFFSHKVLRWLAPLFMLIGMLAVLVLILLGAFGSLVLGVVSLSLVFLTTAGFYSHRLPGPLGRLAAVCAYFASMNAALFLGFIRWLRGGQKTTWNRTRRA</sequence>
<accession>A0A7W8DI45</accession>
<evidence type="ECO:0000256" key="5">
    <source>
        <dbReference type="ARBA" id="ARBA00022989"/>
    </source>
</evidence>
<evidence type="ECO:0000256" key="7">
    <source>
        <dbReference type="SAM" id="Phobius"/>
    </source>
</evidence>
<proteinExistence type="predicted"/>
<dbReference type="PANTHER" id="PTHR43867:SF2">
    <property type="entry name" value="CELLULOSE SYNTHASE CATALYTIC SUBUNIT A [UDP-FORMING]"/>
    <property type="match status" value="1"/>
</dbReference>
<evidence type="ECO:0000256" key="2">
    <source>
        <dbReference type="ARBA" id="ARBA00022676"/>
    </source>
</evidence>
<evidence type="ECO:0000256" key="6">
    <source>
        <dbReference type="ARBA" id="ARBA00023136"/>
    </source>
</evidence>
<evidence type="ECO:0000313" key="8">
    <source>
        <dbReference type="EMBL" id="MBB5030501.1"/>
    </source>
</evidence>
<dbReference type="Proteomes" id="UP000590740">
    <property type="component" value="Unassembled WGS sequence"/>
</dbReference>
<organism evidence="8 9">
    <name type="scientific">Prosthecobacter vanneervenii</name>
    <dbReference type="NCBI Taxonomy" id="48466"/>
    <lineage>
        <taxon>Bacteria</taxon>
        <taxon>Pseudomonadati</taxon>
        <taxon>Verrucomicrobiota</taxon>
        <taxon>Verrucomicrobiia</taxon>
        <taxon>Verrucomicrobiales</taxon>
        <taxon>Verrucomicrobiaceae</taxon>
        <taxon>Prosthecobacter</taxon>
    </lineage>
</organism>
<dbReference type="Gene3D" id="3.90.550.10">
    <property type="entry name" value="Spore Coat Polysaccharide Biosynthesis Protein SpsA, Chain A"/>
    <property type="match status" value="1"/>
</dbReference>
<dbReference type="Pfam" id="PF13641">
    <property type="entry name" value="Glyco_tranf_2_3"/>
    <property type="match status" value="1"/>
</dbReference>
<evidence type="ECO:0000313" key="9">
    <source>
        <dbReference type="Proteomes" id="UP000590740"/>
    </source>
</evidence>
<feature type="transmembrane region" description="Helical" evidence="7">
    <location>
        <begin position="353"/>
        <end position="378"/>
    </location>
</feature>
<dbReference type="PANTHER" id="PTHR43867">
    <property type="entry name" value="CELLULOSE SYNTHASE CATALYTIC SUBUNIT A [UDP-FORMING]"/>
    <property type="match status" value="1"/>
</dbReference>
<keyword evidence="3 8" id="KW-0808">Transferase</keyword>
<evidence type="ECO:0000256" key="1">
    <source>
        <dbReference type="ARBA" id="ARBA00004141"/>
    </source>
</evidence>
<dbReference type="EMBL" id="JACHIG010000001">
    <property type="protein sequence ID" value="MBB5030501.1"/>
    <property type="molecule type" value="Genomic_DNA"/>
</dbReference>
<dbReference type="SUPFAM" id="SSF53448">
    <property type="entry name" value="Nucleotide-diphospho-sugar transferases"/>
    <property type="match status" value="1"/>
</dbReference>
<comment type="caution">
    <text evidence="8">The sequence shown here is derived from an EMBL/GenBank/DDBJ whole genome shotgun (WGS) entry which is preliminary data.</text>
</comment>
<keyword evidence="4 7" id="KW-0812">Transmembrane</keyword>
<name>A0A7W8DI45_9BACT</name>
<evidence type="ECO:0000256" key="4">
    <source>
        <dbReference type="ARBA" id="ARBA00022692"/>
    </source>
</evidence>
<dbReference type="GO" id="GO:0016757">
    <property type="term" value="F:glycosyltransferase activity"/>
    <property type="evidence" value="ECO:0007669"/>
    <property type="project" value="UniProtKB-KW"/>
</dbReference>
<keyword evidence="5 7" id="KW-1133">Transmembrane helix</keyword>
<feature type="transmembrane region" description="Helical" evidence="7">
    <location>
        <begin position="275"/>
        <end position="296"/>
    </location>
</feature>
<dbReference type="InterPro" id="IPR029044">
    <property type="entry name" value="Nucleotide-diphossugar_trans"/>
</dbReference>
<keyword evidence="2" id="KW-0328">Glycosyltransferase</keyword>
<keyword evidence="6 7" id="KW-0472">Membrane</keyword>
<feature type="transmembrane region" description="Helical" evidence="7">
    <location>
        <begin position="302"/>
        <end position="321"/>
    </location>
</feature>